<protein>
    <submittedName>
        <fullName evidence="2">Uncharacterized protein</fullName>
    </submittedName>
</protein>
<dbReference type="Proteomes" id="UP000530928">
    <property type="component" value="Unassembled WGS sequence"/>
</dbReference>
<feature type="region of interest" description="Disordered" evidence="1">
    <location>
        <begin position="443"/>
        <end position="478"/>
    </location>
</feature>
<proteinExistence type="predicted"/>
<keyword evidence="3" id="KW-1185">Reference proteome</keyword>
<feature type="compositionally biased region" description="Acidic residues" evidence="1">
    <location>
        <begin position="468"/>
        <end position="478"/>
    </location>
</feature>
<dbReference type="EMBL" id="JACDUR010000002">
    <property type="protein sequence ID" value="MBA2890977.1"/>
    <property type="molecule type" value="Genomic_DNA"/>
</dbReference>
<comment type="caution">
    <text evidence="2">The sequence shown here is derived from an EMBL/GenBank/DDBJ whole genome shotgun (WGS) entry which is preliminary data.</text>
</comment>
<evidence type="ECO:0000313" key="3">
    <source>
        <dbReference type="Proteomes" id="UP000530928"/>
    </source>
</evidence>
<dbReference type="RefSeq" id="WP_181609742.1">
    <property type="nucleotide sequence ID" value="NZ_BAABAM010000012.1"/>
</dbReference>
<evidence type="ECO:0000256" key="1">
    <source>
        <dbReference type="SAM" id="MobiDB-lite"/>
    </source>
</evidence>
<gene>
    <name evidence="2" type="ORF">HNR30_002318</name>
</gene>
<dbReference type="AlphaFoldDB" id="A0A7W0HPP5"/>
<reference evidence="2 3" key="1">
    <citation type="submission" date="2020-07" db="EMBL/GenBank/DDBJ databases">
        <title>Genomic Encyclopedia of Type Strains, Phase IV (KMG-IV): sequencing the most valuable type-strain genomes for metagenomic binning, comparative biology and taxonomic classification.</title>
        <authorList>
            <person name="Goeker M."/>
        </authorList>
    </citation>
    <scope>NUCLEOTIDE SEQUENCE [LARGE SCALE GENOMIC DNA]</scope>
    <source>
        <strain evidence="2 3">DSM 45533</strain>
    </source>
</reference>
<accession>A0A7W0HPP5</accession>
<organism evidence="2 3">
    <name type="scientific">Nonomuraea soli</name>
    <dbReference type="NCBI Taxonomy" id="1032476"/>
    <lineage>
        <taxon>Bacteria</taxon>
        <taxon>Bacillati</taxon>
        <taxon>Actinomycetota</taxon>
        <taxon>Actinomycetes</taxon>
        <taxon>Streptosporangiales</taxon>
        <taxon>Streptosporangiaceae</taxon>
        <taxon>Nonomuraea</taxon>
    </lineage>
</organism>
<sequence>MSVLTALARIEAVRQGRAQRVATVRHVHLAERPMVVIPLGLAGEANAPLGALVGADREHPALLTVPQPRNRDLRFAFAAELAGLLVPYLEGFSGATETVEPKRGEPYERSLDAPQLIVPNRPGAAFLKLLGRSTRFRRTDGPYPVDPGVPSLGRWLTFLADRSEHPGSCLLLTATEALSLHWATGQSSLEDANLGALLGWITDGPQAALRAEDPAHLPPAGPATDPGFDNAVLEPLIRAHDEGTPVEEKIADALLTQLEPTWRLVWQAVDLLRELPAGASVASRWEGDRASYTGFAASFAESHPQPRRDSAVAAAARLDKLERAQAGYEVARAFDDPLLMAEHRLKGQAFTGEVVGAEPGRIVLSDKNRKLLRPLVTVSTTDPVRLAAGDEVTCVERPELGGTVHTLDGALITVEISKGMGTLTKPAPLPEGRVAFTTLKRDFQQPATFPEREETPWTHGGPPPEYVPAEEDAVEEWA</sequence>
<evidence type="ECO:0000313" key="2">
    <source>
        <dbReference type="EMBL" id="MBA2890977.1"/>
    </source>
</evidence>
<name>A0A7W0HPP5_9ACTN</name>